<evidence type="ECO:0000313" key="2">
    <source>
        <dbReference type="EMBL" id="KAF7837577.1"/>
    </source>
</evidence>
<gene>
    <name evidence="2" type="ORF">G2W53_006059</name>
</gene>
<comment type="caution">
    <text evidence="2">The sequence shown here is derived from an EMBL/GenBank/DDBJ whole genome shotgun (WGS) entry which is preliminary data.</text>
</comment>
<protein>
    <submittedName>
        <fullName evidence="2">Xyloglucan endotransglucosylase/hydrolase 1</fullName>
    </submittedName>
</protein>
<keyword evidence="2" id="KW-0378">Hydrolase</keyword>
<reference evidence="2" key="1">
    <citation type="submission" date="2020-09" db="EMBL/GenBank/DDBJ databases">
        <title>Genome-Enabled Discovery of Anthraquinone Biosynthesis in Senna tora.</title>
        <authorList>
            <person name="Kang S.-H."/>
            <person name="Pandey R.P."/>
            <person name="Lee C.-M."/>
            <person name="Sim J.-S."/>
            <person name="Jeong J.-T."/>
            <person name="Choi B.-S."/>
            <person name="Jung M."/>
            <person name="Ginzburg D."/>
            <person name="Zhao K."/>
            <person name="Won S.Y."/>
            <person name="Oh T.-J."/>
            <person name="Yu Y."/>
            <person name="Kim N.-H."/>
            <person name="Lee O.R."/>
            <person name="Lee T.-H."/>
            <person name="Bashyal P."/>
            <person name="Kim T.-S."/>
            <person name="Lee W.-H."/>
            <person name="Kawkins C."/>
            <person name="Kim C.-K."/>
            <person name="Kim J.S."/>
            <person name="Ahn B.O."/>
            <person name="Rhee S.Y."/>
            <person name="Sohng J.K."/>
        </authorList>
    </citation>
    <scope>NUCLEOTIDE SEQUENCE</scope>
    <source>
        <tissue evidence="2">Leaf</tissue>
    </source>
</reference>
<feature type="compositionally biased region" description="Basic and acidic residues" evidence="1">
    <location>
        <begin position="1"/>
        <end position="10"/>
    </location>
</feature>
<evidence type="ECO:0000313" key="3">
    <source>
        <dbReference type="Proteomes" id="UP000634136"/>
    </source>
</evidence>
<dbReference type="GO" id="GO:0016787">
    <property type="term" value="F:hydrolase activity"/>
    <property type="evidence" value="ECO:0007669"/>
    <property type="project" value="UniProtKB-KW"/>
</dbReference>
<keyword evidence="3" id="KW-1185">Reference proteome</keyword>
<dbReference type="OrthoDB" id="1987483at2759"/>
<name>A0A834X3B3_9FABA</name>
<evidence type="ECO:0000256" key="1">
    <source>
        <dbReference type="SAM" id="MobiDB-lite"/>
    </source>
</evidence>
<dbReference type="Proteomes" id="UP000634136">
    <property type="component" value="Unassembled WGS sequence"/>
</dbReference>
<proteinExistence type="predicted"/>
<accession>A0A834X3B3</accession>
<dbReference type="EMBL" id="JAAIUW010000003">
    <property type="protein sequence ID" value="KAF7837577.1"/>
    <property type="molecule type" value="Genomic_DNA"/>
</dbReference>
<dbReference type="AlphaFoldDB" id="A0A834X3B3"/>
<organism evidence="2 3">
    <name type="scientific">Senna tora</name>
    <dbReference type="NCBI Taxonomy" id="362788"/>
    <lineage>
        <taxon>Eukaryota</taxon>
        <taxon>Viridiplantae</taxon>
        <taxon>Streptophyta</taxon>
        <taxon>Embryophyta</taxon>
        <taxon>Tracheophyta</taxon>
        <taxon>Spermatophyta</taxon>
        <taxon>Magnoliopsida</taxon>
        <taxon>eudicotyledons</taxon>
        <taxon>Gunneridae</taxon>
        <taxon>Pentapetalae</taxon>
        <taxon>rosids</taxon>
        <taxon>fabids</taxon>
        <taxon>Fabales</taxon>
        <taxon>Fabaceae</taxon>
        <taxon>Caesalpinioideae</taxon>
        <taxon>Cassia clade</taxon>
        <taxon>Senna</taxon>
    </lineage>
</organism>
<sequence>MCSHEARVIENRGSTSGSTLPRNTTDTLFYGTQIRLCSLLRAKKNTIWWRAERREASLIM</sequence>
<feature type="region of interest" description="Disordered" evidence="1">
    <location>
        <begin position="1"/>
        <end position="20"/>
    </location>
</feature>